<protein>
    <recommendedName>
        <fullName evidence="2">Methyltransferase FkbM domain-containing protein</fullName>
    </recommendedName>
</protein>
<dbReference type="InterPro" id="IPR029063">
    <property type="entry name" value="SAM-dependent_MTases_sf"/>
</dbReference>
<keyword evidence="4" id="KW-1185">Reference proteome</keyword>
<dbReference type="Gene3D" id="3.40.50.150">
    <property type="entry name" value="Vaccinia Virus protein VP39"/>
    <property type="match status" value="1"/>
</dbReference>
<dbReference type="PANTHER" id="PTHR34203">
    <property type="entry name" value="METHYLTRANSFERASE, FKBM FAMILY PROTEIN"/>
    <property type="match status" value="1"/>
</dbReference>
<dbReference type="AlphaFoldDB" id="A0A150GJ86"/>
<feature type="region of interest" description="Disordered" evidence="1">
    <location>
        <begin position="1"/>
        <end position="22"/>
    </location>
</feature>
<feature type="domain" description="Methyltransferase FkbM" evidence="2">
    <location>
        <begin position="98"/>
        <end position="245"/>
    </location>
</feature>
<dbReference type="Pfam" id="PF05050">
    <property type="entry name" value="Methyltransf_21"/>
    <property type="match status" value="1"/>
</dbReference>
<dbReference type="EMBL" id="LSYV01000020">
    <property type="protein sequence ID" value="KXZ49856.1"/>
    <property type="molecule type" value="Genomic_DNA"/>
</dbReference>
<dbReference type="NCBIfam" id="TIGR01444">
    <property type="entry name" value="fkbM_fam"/>
    <property type="match status" value="1"/>
</dbReference>
<organism evidence="3 4">
    <name type="scientific">Gonium pectorale</name>
    <name type="common">Green alga</name>
    <dbReference type="NCBI Taxonomy" id="33097"/>
    <lineage>
        <taxon>Eukaryota</taxon>
        <taxon>Viridiplantae</taxon>
        <taxon>Chlorophyta</taxon>
        <taxon>core chlorophytes</taxon>
        <taxon>Chlorophyceae</taxon>
        <taxon>CS clade</taxon>
        <taxon>Chlamydomonadales</taxon>
        <taxon>Volvocaceae</taxon>
        <taxon>Gonium</taxon>
    </lineage>
</organism>
<feature type="compositionally biased region" description="Polar residues" evidence="1">
    <location>
        <begin position="1"/>
        <end position="10"/>
    </location>
</feature>
<sequence length="310" mass="34293">MMNKGHSSAYQHRDEHSGKHLEPAQLGTLSYSGIFNRLNSSRDTICKFGVCVEVVCDKGDIYLQHITTNPTEVKIGQSIVDALRQVPSSERSNYVALDVGMSQGYFTLLPAALGFETHAFEPQPACVALVLAALEGQPGLAENVYIHNVALGDRADGESLQLHVGMCQMMYAGGVNDEGRSWNKERGTRVRVPVKRLDGYLGERRAAVVKIDVEGAEVLVLEGLVESVQAMRVNMLIIEVSRSQWQLHGVSDERGAEVFLRLFKAASRVVHLEQDKVMEDFESFLRTAGYEQSNMLFAYGQQSVASHQHI</sequence>
<evidence type="ECO:0000259" key="2">
    <source>
        <dbReference type="Pfam" id="PF05050"/>
    </source>
</evidence>
<gene>
    <name evidence="3" type="ORF">GPECTOR_19g307</name>
</gene>
<dbReference type="Proteomes" id="UP000075714">
    <property type="component" value="Unassembled WGS sequence"/>
</dbReference>
<name>A0A150GJ86_GONPE</name>
<accession>A0A150GJ86</accession>
<feature type="compositionally biased region" description="Basic and acidic residues" evidence="1">
    <location>
        <begin position="11"/>
        <end position="22"/>
    </location>
</feature>
<dbReference type="InterPro" id="IPR006342">
    <property type="entry name" value="FkbM_mtfrase"/>
</dbReference>
<proteinExistence type="predicted"/>
<evidence type="ECO:0000256" key="1">
    <source>
        <dbReference type="SAM" id="MobiDB-lite"/>
    </source>
</evidence>
<dbReference type="InterPro" id="IPR052514">
    <property type="entry name" value="SAM-dependent_MTase"/>
</dbReference>
<dbReference type="PANTHER" id="PTHR34203:SF15">
    <property type="entry name" value="SLL1173 PROTEIN"/>
    <property type="match status" value="1"/>
</dbReference>
<evidence type="ECO:0000313" key="3">
    <source>
        <dbReference type="EMBL" id="KXZ49856.1"/>
    </source>
</evidence>
<comment type="caution">
    <text evidence="3">The sequence shown here is derived from an EMBL/GenBank/DDBJ whole genome shotgun (WGS) entry which is preliminary data.</text>
</comment>
<reference evidence="4" key="1">
    <citation type="journal article" date="2016" name="Nat. Commun.">
        <title>The Gonium pectorale genome demonstrates co-option of cell cycle regulation during the evolution of multicellularity.</title>
        <authorList>
            <person name="Hanschen E.R."/>
            <person name="Marriage T.N."/>
            <person name="Ferris P.J."/>
            <person name="Hamaji T."/>
            <person name="Toyoda A."/>
            <person name="Fujiyama A."/>
            <person name="Neme R."/>
            <person name="Noguchi H."/>
            <person name="Minakuchi Y."/>
            <person name="Suzuki M."/>
            <person name="Kawai-Toyooka H."/>
            <person name="Smith D.R."/>
            <person name="Sparks H."/>
            <person name="Anderson J."/>
            <person name="Bakaric R."/>
            <person name="Luria V."/>
            <person name="Karger A."/>
            <person name="Kirschner M.W."/>
            <person name="Durand P.M."/>
            <person name="Michod R.E."/>
            <person name="Nozaki H."/>
            <person name="Olson B.J."/>
        </authorList>
    </citation>
    <scope>NUCLEOTIDE SEQUENCE [LARGE SCALE GENOMIC DNA]</scope>
    <source>
        <strain evidence="4">NIES-2863</strain>
    </source>
</reference>
<evidence type="ECO:0000313" key="4">
    <source>
        <dbReference type="Proteomes" id="UP000075714"/>
    </source>
</evidence>
<dbReference type="SUPFAM" id="SSF53335">
    <property type="entry name" value="S-adenosyl-L-methionine-dependent methyltransferases"/>
    <property type="match status" value="1"/>
</dbReference>